<evidence type="ECO:0000256" key="9">
    <source>
        <dbReference type="PIRSR" id="PIRSR500134-2"/>
    </source>
</evidence>
<comment type="catalytic activity">
    <reaction evidence="6 8">
        <text>UDP-alpha-D-glucose + 2 NAD(+) + H2O = UDP-alpha-D-glucuronate + 2 NADH + 3 H(+)</text>
        <dbReference type="Rhea" id="RHEA:23596"/>
        <dbReference type="ChEBI" id="CHEBI:15377"/>
        <dbReference type="ChEBI" id="CHEBI:15378"/>
        <dbReference type="ChEBI" id="CHEBI:57540"/>
        <dbReference type="ChEBI" id="CHEBI:57945"/>
        <dbReference type="ChEBI" id="CHEBI:58052"/>
        <dbReference type="ChEBI" id="CHEBI:58885"/>
        <dbReference type="EC" id="1.1.1.22"/>
    </reaction>
</comment>
<dbReference type="InterPro" id="IPR001732">
    <property type="entry name" value="UDP-Glc/GDP-Man_DH_N"/>
</dbReference>
<evidence type="ECO:0000256" key="7">
    <source>
        <dbReference type="ARBA" id="ARBA00053241"/>
    </source>
</evidence>
<feature type="binding site" evidence="10">
    <location>
        <position position="121"/>
    </location>
    <ligand>
        <name>NAD(+)</name>
        <dbReference type="ChEBI" id="CHEBI:57540"/>
    </ligand>
</feature>
<reference evidence="12 13" key="1">
    <citation type="journal article" date="2016" name="Nat. Commun.">
        <title>Thousands of microbial genomes shed light on interconnected biogeochemical processes in an aquifer system.</title>
        <authorList>
            <person name="Anantharaman K."/>
            <person name="Brown C.T."/>
            <person name="Hug L.A."/>
            <person name="Sharon I."/>
            <person name="Castelle C.J."/>
            <person name="Probst A.J."/>
            <person name="Thomas B.C."/>
            <person name="Singh A."/>
            <person name="Wilkins M.J."/>
            <person name="Karaoz U."/>
            <person name="Brodie E.L."/>
            <person name="Williams K.H."/>
            <person name="Hubbard S.S."/>
            <person name="Banfield J.F."/>
        </authorList>
    </citation>
    <scope>NUCLEOTIDE SEQUENCE [LARGE SCALE GENOMIC DNA]</scope>
</reference>
<dbReference type="InterPro" id="IPR008927">
    <property type="entry name" value="6-PGluconate_DH-like_C_sf"/>
</dbReference>
<keyword evidence="5 8" id="KW-0520">NAD</keyword>
<dbReference type="Gene3D" id="3.40.50.720">
    <property type="entry name" value="NAD(P)-binding Rossmann-like Domain"/>
    <property type="match status" value="2"/>
</dbReference>
<dbReference type="InterPro" id="IPR014026">
    <property type="entry name" value="UDP-Glc/GDP-Man_DH_dimer"/>
</dbReference>
<dbReference type="Proteomes" id="UP000177885">
    <property type="component" value="Unassembled WGS sequence"/>
</dbReference>
<dbReference type="InterPro" id="IPR014027">
    <property type="entry name" value="UDP-Glc/GDP-Man_DH_C"/>
</dbReference>
<evidence type="ECO:0000256" key="6">
    <source>
        <dbReference type="ARBA" id="ARBA00047473"/>
    </source>
</evidence>
<dbReference type="Pfam" id="PF03720">
    <property type="entry name" value="UDPG_MGDP_dh_C"/>
    <property type="match status" value="1"/>
</dbReference>
<dbReference type="InterPro" id="IPR028357">
    <property type="entry name" value="UDPglc_DH_bac"/>
</dbReference>
<dbReference type="PIRSF" id="PIRSF000124">
    <property type="entry name" value="UDPglc_GDPman_dh"/>
    <property type="match status" value="1"/>
</dbReference>
<dbReference type="InterPro" id="IPR013328">
    <property type="entry name" value="6PGD_dom2"/>
</dbReference>
<dbReference type="FunFam" id="1.20.5.100:FF:000001">
    <property type="entry name" value="UDP-glucose 6-dehydrogenase"/>
    <property type="match status" value="1"/>
</dbReference>
<dbReference type="STRING" id="1802385.A2856_04115"/>
<evidence type="ECO:0000256" key="5">
    <source>
        <dbReference type="ARBA" id="ARBA00023027"/>
    </source>
</evidence>
<keyword evidence="4 8" id="KW-0560">Oxidoreductase</keyword>
<dbReference type="SUPFAM" id="SSF52413">
    <property type="entry name" value="UDP-glucose/GDP-mannose dehydrogenase C-terminal domain"/>
    <property type="match status" value="1"/>
</dbReference>
<dbReference type="SMART" id="SM00984">
    <property type="entry name" value="UDPG_MGDP_dh_C"/>
    <property type="match status" value="1"/>
</dbReference>
<evidence type="ECO:0000256" key="2">
    <source>
        <dbReference type="ARBA" id="ARBA00006601"/>
    </source>
</evidence>
<dbReference type="InterPro" id="IPR036291">
    <property type="entry name" value="NAD(P)-bd_dom_sf"/>
</dbReference>
<dbReference type="Pfam" id="PF03721">
    <property type="entry name" value="UDPG_MGDP_dh_N"/>
    <property type="match status" value="1"/>
</dbReference>
<feature type="binding site" evidence="10">
    <location>
        <position position="86"/>
    </location>
    <ligand>
        <name>NAD(+)</name>
        <dbReference type="ChEBI" id="CHEBI:57540"/>
    </ligand>
</feature>
<sequence length="369" mass="39793">MNLVVVGCGYVGLTNALGFAKLGHRVACMDTDAGKVAKLDVGEMPFFEPGMKELLREMQEKGRVMFTTELAAVIDDAEAAMVCVGTPPGVDGEPDLTQVFAAADAISECLTHHLVLIVKSTVPVGTAQALRDRFEQAGKGDMVEIVSVPDFPRSDRVVIGCDDGDARVLVDQMHAGIDAPKFFMSNESAELAKYAANAFLATKISFANEIAALCERTGADLRDVADALGNDPLIGPETLRPGKRFVEMVERMLGGLKGRRLAVWGLADLEPVRFLYALGADVCAYDPKAGENARRILPDAVGIAPTAVDACDGAEALIVLTDWNEFRDVSFDTVRERLIEPRVFDGRNLLADVDLKKHGFQYYGVGISR</sequence>
<proteinExistence type="inferred from homology"/>
<protein>
    <recommendedName>
        <fullName evidence="3 8">UDP-glucose 6-dehydrogenase</fullName>
        <ecNumber evidence="3 8">1.1.1.22</ecNumber>
    </recommendedName>
</protein>
<dbReference type="SUPFAM" id="SSF51735">
    <property type="entry name" value="NAD(P)-binding Rossmann-fold domains"/>
    <property type="match status" value="1"/>
</dbReference>
<organism evidence="12 13">
    <name type="scientific">Candidatus Uhrbacteria bacterium RIFCSPHIGHO2_01_FULL_63_20</name>
    <dbReference type="NCBI Taxonomy" id="1802385"/>
    <lineage>
        <taxon>Bacteria</taxon>
        <taxon>Candidatus Uhriibacteriota</taxon>
    </lineage>
</organism>
<dbReference type="PANTHER" id="PTHR43750">
    <property type="entry name" value="UDP-GLUCOSE 6-DEHYDROGENASE TUAD"/>
    <property type="match status" value="1"/>
</dbReference>
<evidence type="ECO:0000256" key="8">
    <source>
        <dbReference type="PIRNR" id="PIRNR000124"/>
    </source>
</evidence>
<name>A0A1F7TML8_9BACT</name>
<dbReference type="UniPathway" id="UPA00038">
    <property type="reaction ID" value="UER00491"/>
</dbReference>
<comment type="function">
    <text evidence="7">Catalyzes the conversion of UDP-glucose into UDP-glucuronate, one of the precursors of teichuronic acid.</text>
</comment>
<dbReference type="Pfam" id="PF00984">
    <property type="entry name" value="UDPG_MGDP_dh"/>
    <property type="match status" value="1"/>
</dbReference>
<dbReference type="InterPro" id="IPR017476">
    <property type="entry name" value="UDP-Glc/GDP-Man"/>
</dbReference>
<evidence type="ECO:0000313" key="13">
    <source>
        <dbReference type="Proteomes" id="UP000177885"/>
    </source>
</evidence>
<dbReference type="Gene3D" id="1.10.1040.10">
    <property type="entry name" value="N-(1-d-carboxylethyl)-l-norvaline Dehydrogenase, domain 2"/>
    <property type="match status" value="1"/>
</dbReference>
<dbReference type="AlphaFoldDB" id="A0A1F7TML8"/>
<evidence type="ECO:0000256" key="4">
    <source>
        <dbReference type="ARBA" id="ARBA00023002"/>
    </source>
</evidence>
<dbReference type="NCBIfam" id="TIGR03026">
    <property type="entry name" value="NDP-sugDHase"/>
    <property type="match status" value="1"/>
</dbReference>
<dbReference type="PIRSF" id="PIRSF500134">
    <property type="entry name" value="UDPglc_DH_bac"/>
    <property type="match status" value="1"/>
</dbReference>
<dbReference type="GO" id="GO:0006065">
    <property type="term" value="P:UDP-glucuronate biosynthetic process"/>
    <property type="evidence" value="ECO:0007669"/>
    <property type="project" value="UniProtKB-UniPathway"/>
</dbReference>
<feature type="domain" description="UDP-glucose/GDP-mannose dehydrogenase C-terminal" evidence="11">
    <location>
        <begin position="262"/>
        <end position="352"/>
    </location>
</feature>
<dbReference type="EC" id="1.1.1.22" evidence="3 8"/>
<dbReference type="GO" id="GO:0051287">
    <property type="term" value="F:NAD binding"/>
    <property type="evidence" value="ECO:0007669"/>
    <property type="project" value="InterPro"/>
</dbReference>
<evidence type="ECO:0000256" key="3">
    <source>
        <dbReference type="ARBA" id="ARBA00012954"/>
    </source>
</evidence>
<evidence type="ECO:0000256" key="10">
    <source>
        <dbReference type="PIRSR" id="PIRSR500134-3"/>
    </source>
</evidence>
<feature type="binding site" evidence="9">
    <location>
        <position position="193"/>
    </location>
    <ligand>
        <name>substrate</name>
    </ligand>
</feature>
<dbReference type="InterPro" id="IPR036220">
    <property type="entry name" value="UDP-Glc/GDP-Man_DH_C_sf"/>
</dbReference>
<dbReference type="GO" id="GO:0003979">
    <property type="term" value="F:UDP-glucose 6-dehydrogenase activity"/>
    <property type="evidence" value="ECO:0007669"/>
    <property type="project" value="UniProtKB-EC"/>
</dbReference>
<comment type="similarity">
    <text evidence="2 8">Belongs to the UDP-glucose/GDP-mannose dehydrogenase family.</text>
</comment>
<comment type="pathway">
    <text evidence="1">Nucleotide-sugar biosynthesis; UDP-alpha-D-glucuronate biosynthesis; UDP-alpha-D-glucuronate from UDP-alpha-D-glucose: step 1/1.</text>
</comment>
<feature type="binding site" evidence="10">
    <location>
        <position position="35"/>
    </location>
    <ligand>
        <name>NAD(+)</name>
        <dbReference type="ChEBI" id="CHEBI:57540"/>
    </ligand>
</feature>
<dbReference type="PANTHER" id="PTHR43750:SF3">
    <property type="entry name" value="UDP-GLUCOSE 6-DEHYDROGENASE TUAD"/>
    <property type="match status" value="1"/>
</dbReference>
<dbReference type="EMBL" id="MGDT01000003">
    <property type="protein sequence ID" value="OGL67215.1"/>
    <property type="molecule type" value="Genomic_DNA"/>
</dbReference>
<feature type="binding site" evidence="10">
    <location>
        <position position="30"/>
    </location>
    <ligand>
        <name>NAD(+)</name>
        <dbReference type="ChEBI" id="CHEBI:57540"/>
    </ligand>
</feature>
<gene>
    <name evidence="12" type="ORF">A2856_04115</name>
</gene>
<dbReference type="GO" id="GO:0000271">
    <property type="term" value="P:polysaccharide biosynthetic process"/>
    <property type="evidence" value="ECO:0007669"/>
    <property type="project" value="InterPro"/>
</dbReference>
<accession>A0A1F7TML8</accession>
<evidence type="ECO:0000313" key="12">
    <source>
        <dbReference type="EMBL" id="OGL67215.1"/>
    </source>
</evidence>
<comment type="caution">
    <text evidence="12">The sequence shown here is derived from an EMBL/GenBank/DDBJ whole genome shotgun (WGS) entry which is preliminary data.</text>
</comment>
<evidence type="ECO:0000259" key="11">
    <source>
        <dbReference type="SMART" id="SM00984"/>
    </source>
</evidence>
<dbReference type="SUPFAM" id="SSF48179">
    <property type="entry name" value="6-phosphogluconate dehydrogenase C-terminal domain-like"/>
    <property type="match status" value="1"/>
</dbReference>
<evidence type="ECO:0000256" key="1">
    <source>
        <dbReference type="ARBA" id="ARBA00004701"/>
    </source>
</evidence>